<feature type="region of interest" description="Disordered" evidence="7">
    <location>
        <begin position="332"/>
        <end position="359"/>
    </location>
</feature>
<feature type="region of interest" description="Disordered" evidence="7">
    <location>
        <begin position="497"/>
        <end position="532"/>
    </location>
</feature>
<evidence type="ECO:0000256" key="5">
    <source>
        <dbReference type="ARBA" id="ARBA00022722"/>
    </source>
</evidence>
<comment type="caution">
    <text evidence="8">The sequence shown here is derived from an EMBL/GenBank/DDBJ whole genome shotgun (WGS) entry which is preliminary data.</text>
</comment>
<dbReference type="GO" id="GO:0051539">
    <property type="term" value="F:4 iron, 4 sulfur cluster binding"/>
    <property type="evidence" value="ECO:0007669"/>
    <property type="project" value="UniProtKB-KW"/>
</dbReference>
<evidence type="ECO:0000313" key="9">
    <source>
        <dbReference type="Proteomes" id="UP000288859"/>
    </source>
</evidence>
<accession>A0A438MSA6</accession>
<evidence type="ECO:0000256" key="7">
    <source>
        <dbReference type="SAM" id="MobiDB-lite"/>
    </source>
</evidence>
<feature type="compositionally biased region" description="Acidic residues" evidence="7">
    <location>
        <begin position="46"/>
        <end position="56"/>
    </location>
</feature>
<name>A0A438MSA6_EXOME</name>
<feature type="region of interest" description="Disordered" evidence="7">
    <location>
        <begin position="130"/>
        <end position="180"/>
    </location>
</feature>
<dbReference type="EMBL" id="NAJM01000059">
    <property type="protein sequence ID" value="RVX66534.1"/>
    <property type="molecule type" value="Genomic_DNA"/>
</dbReference>
<evidence type="ECO:0000256" key="3">
    <source>
        <dbReference type="ARBA" id="ARBA00011245"/>
    </source>
</evidence>
<keyword evidence="6" id="KW-0378">Hydrolase</keyword>
<dbReference type="GO" id="GO:0005739">
    <property type="term" value="C:mitochondrion"/>
    <property type="evidence" value="ECO:0007669"/>
    <property type="project" value="TreeGrafter"/>
</dbReference>
<gene>
    <name evidence="8" type="ORF">B0A52_09410</name>
</gene>
<organism evidence="8 9">
    <name type="scientific">Exophiala mesophila</name>
    <name type="common">Black yeast-like fungus</name>
    <dbReference type="NCBI Taxonomy" id="212818"/>
    <lineage>
        <taxon>Eukaryota</taxon>
        <taxon>Fungi</taxon>
        <taxon>Dikarya</taxon>
        <taxon>Ascomycota</taxon>
        <taxon>Pezizomycotina</taxon>
        <taxon>Eurotiomycetes</taxon>
        <taxon>Chaetothyriomycetidae</taxon>
        <taxon>Chaetothyriales</taxon>
        <taxon>Herpotrichiellaceae</taxon>
        <taxon>Exophiala</taxon>
    </lineage>
</organism>
<feature type="compositionally biased region" description="Polar residues" evidence="7">
    <location>
        <begin position="32"/>
        <end position="44"/>
    </location>
</feature>
<feature type="compositionally biased region" description="Polar residues" evidence="7">
    <location>
        <begin position="509"/>
        <end position="519"/>
    </location>
</feature>
<keyword evidence="4" id="KW-0408">Iron</keyword>
<evidence type="ECO:0000256" key="4">
    <source>
        <dbReference type="ARBA" id="ARBA00022485"/>
    </source>
</evidence>
<feature type="compositionally biased region" description="Basic and acidic residues" evidence="7">
    <location>
        <begin position="146"/>
        <end position="156"/>
    </location>
</feature>
<dbReference type="GO" id="GO:0005634">
    <property type="term" value="C:nucleus"/>
    <property type="evidence" value="ECO:0007669"/>
    <property type="project" value="TreeGrafter"/>
</dbReference>
<keyword evidence="6" id="KW-0269">Exonuclease</keyword>
<dbReference type="InterPro" id="IPR019190">
    <property type="entry name" value="EXOV"/>
</dbReference>
<evidence type="ECO:0000256" key="1">
    <source>
        <dbReference type="ARBA" id="ARBA00001966"/>
    </source>
</evidence>
<keyword evidence="4" id="KW-0004">4Fe-4S</keyword>
<evidence type="ECO:0000256" key="6">
    <source>
        <dbReference type="ARBA" id="ARBA00022839"/>
    </source>
</evidence>
<evidence type="ECO:0000313" key="8">
    <source>
        <dbReference type="EMBL" id="RVX66534.1"/>
    </source>
</evidence>
<dbReference type="VEuPathDB" id="FungiDB:PV10_02626"/>
<comment type="similarity">
    <text evidence="2">Belongs to the EXO5 family.</text>
</comment>
<dbReference type="GO" id="GO:0036297">
    <property type="term" value="P:interstrand cross-link repair"/>
    <property type="evidence" value="ECO:0007669"/>
    <property type="project" value="TreeGrafter"/>
</dbReference>
<comment type="subunit">
    <text evidence="3">Monomer.</text>
</comment>
<dbReference type="GO" id="GO:0045145">
    <property type="term" value="F:single-stranded DNA 5'-3' DNA exonuclease activity"/>
    <property type="evidence" value="ECO:0007669"/>
    <property type="project" value="InterPro"/>
</dbReference>
<protein>
    <recommendedName>
        <fullName evidence="10">Exonuclease V, mitochondrial</fullName>
    </recommendedName>
</protein>
<dbReference type="Pfam" id="PF09810">
    <property type="entry name" value="Exo5"/>
    <property type="match status" value="1"/>
</dbReference>
<feature type="compositionally biased region" description="Polar residues" evidence="7">
    <location>
        <begin position="332"/>
        <end position="341"/>
    </location>
</feature>
<feature type="compositionally biased region" description="Low complexity" evidence="7">
    <location>
        <begin position="522"/>
        <end position="532"/>
    </location>
</feature>
<keyword evidence="5" id="KW-0540">Nuclease</keyword>
<reference evidence="8 9" key="1">
    <citation type="submission" date="2017-03" db="EMBL/GenBank/DDBJ databases">
        <title>Genomes of endolithic fungi from Antarctica.</title>
        <authorList>
            <person name="Coleine C."/>
            <person name="Masonjones S."/>
            <person name="Stajich J.E."/>
        </authorList>
    </citation>
    <scope>NUCLEOTIDE SEQUENCE [LARGE SCALE GENOMIC DNA]</scope>
    <source>
        <strain evidence="8 9">CCFEE 6314</strain>
    </source>
</reference>
<dbReference type="Proteomes" id="UP000288859">
    <property type="component" value="Unassembled WGS sequence"/>
</dbReference>
<dbReference type="OrthoDB" id="354769at2759"/>
<dbReference type="PANTHER" id="PTHR14464">
    <property type="entry name" value="EXONUCLEASE V"/>
    <property type="match status" value="1"/>
</dbReference>
<evidence type="ECO:0000256" key="2">
    <source>
        <dbReference type="ARBA" id="ARBA00009797"/>
    </source>
</evidence>
<keyword evidence="4" id="KW-0479">Metal-binding</keyword>
<keyword evidence="4" id="KW-0411">Iron-sulfur</keyword>
<feature type="region of interest" description="Disordered" evidence="7">
    <location>
        <begin position="1"/>
        <end position="56"/>
    </location>
</feature>
<dbReference type="AlphaFoldDB" id="A0A438MSA6"/>
<evidence type="ECO:0008006" key="10">
    <source>
        <dbReference type="Google" id="ProtNLM"/>
    </source>
</evidence>
<comment type="cofactor">
    <cofactor evidence="1">
        <name>[4Fe-4S] cluster</name>
        <dbReference type="ChEBI" id="CHEBI:49883"/>
    </cofactor>
</comment>
<sequence>MTPTTPPSLLQSFPNVPRPLSKQYAADFHMQVDSTGSQTHSTPIPSDDEYSEFGADPEELELIEHLLQEAARTPPITHQNPSLVVIDIEDYEAPRGVHLPKVPSLEATQQWNLQSQFANREPLEARATEAIRDQDPEARPPSADEDVTKPDADDKAAVTPSKDASEPVPPDTRPPIERFRKPPKKALSVTDLVSPAWCELQYFYVLSKHGRKRRTPAMKQGSKVHKVLEEEVHVTIPVTVTKKEDSWGLRIWNIIQGLRTLRETGKTREFEVWGTVGGELVNGIIDELSYDCPDPKLEEQSLSMLSKSEVQPPVPEYQATIRDYLISSTHSAQSQGQSITDALTGKNMETETPSNGLGSYKSERRIYISDVKTRGVLSLPTGSSIRPTVVQLHIYHCMLENMAQGNFTLDVLSDRYNFDVNEPFSDEFIAQIGNLNQGSFDLGLSQEPSNDDDEMEIDDKDEIVPSTQDTIDILLQNNNVTSLWNLMLDQLRQTFIVSSSPRPNPSPNQEHNTTSSTADIDTLAPTSTPSLSQTLTLTSVPPLPTRLSPVLTANYISSHATDPSDPSKPRVIGSKSIIFNPSFLKNYLYDALAFWRGERQPKGVVLSETWKCRGCEFRDGCEWLKEQDDRVLRESLERKRLRNEGDQVQGGNGDEVRRSRV</sequence>
<proteinExistence type="inferred from homology"/>
<dbReference type="PANTHER" id="PTHR14464:SF4">
    <property type="entry name" value="EXONUCLEASE V"/>
    <property type="match status" value="1"/>
</dbReference>